<dbReference type="InterPro" id="IPR016181">
    <property type="entry name" value="Acyl_CoA_acyltransferase"/>
</dbReference>
<dbReference type="InterPro" id="IPR000182">
    <property type="entry name" value="GNAT_dom"/>
</dbReference>
<evidence type="ECO:0000313" key="3">
    <source>
        <dbReference type="Proteomes" id="UP000184600"/>
    </source>
</evidence>
<dbReference type="OrthoDB" id="359414at2"/>
<sequence>MFLHDLAISNQVSGKGVGAKMVSHLLNVAMILKFEQILLVAVQGSSLFWEKMGFTEVTDQSISATYGDGAKMMRYLL</sequence>
<dbReference type="PROSITE" id="PS51186">
    <property type="entry name" value="GNAT"/>
    <property type="match status" value="1"/>
</dbReference>
<gene>
    <name evidence="2" type="ORF">VQ7734_00231</name>
</gene>
<organism evidence="2 3">
    <name type="scientific">Vibrio quintilis</name>
    <dbReference type="NCBI Taxonomy" id="1117707"/>
    <lineage>
        <taxon>Bacteria</taxon>
        <taxon>Pseudomonadati</taxon>
        <taxon>Pseudomonadota</taxon>
        <taxon>Gammaproteobacteria</taxon>
        <taxon>Vibrionales</taxon>
        <taxon>Vibrionaceae</taxon>
        <taxon>Vibrio</taxon>
    </lineage>
</organism>
<keyword evidence="3" id="KW-1185">Reference proteome</keyword>
<dbReference type="GO" id="GO:0016747">
    <property type="term" value="F:acyltransferase activity, transferring groups other than amino-acyl groups"/>
    <property type="evidence" value="ECO:0007669"/>
    <property type="project" value="InterPro"/>
</dbReference>
<dbReference type="AlphaFoldDB" id="A0A1M7YPG5"/>
<dbReference type="Gene3D" id="3.40.630.30">
    <property type="match status" value="1"/>
</dbReference>
<evidence type="ECO:0000313" key="2">
    <source>
        <dbReference type="EMBL" id="SHO54517.1"/>
    </source>
</evidence>
<reference evidence="3" key="1">
    <citation type="submission" date="2016-12" db="EMBL/GenBank/DDBJ databases">
        <authorList>
            <person name="Rodrigo-Torres L."/>
            <person name="Arahal R.D."/>
            <person name="Lucena T."/>
        </authorList>
    </citation>
    <scope>NUCLEOTIDE SEQUENCE [LARGE SCALE GENOMIC DNA]</scope>
</reference>
<protein>
    <submittedName>
        <fullName evidence="2">N-acetylglutamate synthase</fullName>
    </submittedName>
</protein>
<accession>A0A1M7YPG5</accession>
<proteinExistence type="predicted"/>
<dbReference type="Proteomes" id="UP000184600">
    <property type="component" value="Unassembled WGS sequence"/>
</dbReference>
<evidence type="ECO:0000259" key="1">
    <source>
        <dbReference type="PROSITE" id="PS51186"/>
    </source>
</evidence>
<dbReference type="SUPFAM" id="SSF55729">
    <property type="entry name" value="Acyl-CoA N-acyltransferases (Nat)"/>
    <property type="match status" value="1"/>
</dbReference>
<dbReference type="STRING" id="1117707.VQ7734_00231"/>
<feature type="domain" description="N-acetyltransferase" evidence="1">
    <location>
        <begin position="1"/>
        <end position="77"/>
    </location>
</feature>
<name>A0A1M7YPG5_9VIBR</name>
<dbReference type="EMBL" id="FRFG01000004">
    <property type="protein sequence ID" value="SHO54517.1"/>
    <property type="molecule type" value="Genomic_DNA"/>
</dbReference>